<accession>A0A1Y2ES88</accession>
<dbReference type="InterPro" id="IPR058669">
    <property type="entry name" value="TPR_IPO7/11-like"/>
</dbReference>
<dbReference type="GO" id="GO:0006606">
    <property type="term" value="P:protein import into nucleus"/>
    <property type="evidence" value="ECO:0007669"/>
    <property type="project" value="TreeGrafter"/>
</dbReference>
<evidence type="ECO:0000256" key="4">
    <source>
        <dbReference type="ARBA" id="ARBA00023242"/>
    </source>
</evidence>
<reference evidence="6 7" key="1">
    <citation type="submission" date="2016-08" db="EMBL/GenBank/DDBJ databases">
        <title>A Parts List for Fungal Cellulosomes Revealed by Comparative Genomics.</title>
        <authorList>
            <consortium name="DOE Joint Genome Institute"/>
            <person name="Haitjema C.H."/>
            <person name="Gilmore S.P."/>
            <person name="Henske J.K."/>
            <person name="Solomon K.V."/>
            <person name="De Groot R."/>
            <person name="Kuo A."/>
            <person name="Mondo S.J."/>
            <person name="Salamov A.A."/>
            <person name="Labutti K."/>
            <person name="Zhao Z."/>
            <person name="Chiniquy J."/>
            <person name="Barry K."/>
            <person name="Brewer H.M."/>
            <person name="Purvine S.O."/>
            <person name="Wright A.T."/>
            <person name="Boxma B."/>
            <person name="Van Alen T."/>
            <person name="Hackstein J.H."/>
            <person name="Baker S.E."/>
            <person name="Grigoriev I.V."/>
            <person name="O'Malley M.A."/>
        </authorList>
    </citation>
    <scope>NUCLEOTIDE SEQUENCE [LARGE SCALE GENOMIC DNA]</scope>
    <source>
        <strain evidence="6 7">G1</strain>
    </source>
</reference>
<proteinExistence type="inferred from homology"/>
<sequence length="987" mass="113808">MSSVNVQISQILLDASSSNAETRRIADAKLKEWEKTPNFYPTLLEMTFDNSIDIHARSLSIIYMKNGIEKYWRKSSPCCLPPEEKSRIRQTILKTFEEENNALARQLDVAIAKIGRIDYPNDWPNLIEIILQAIKMYDIDPNPKNRLISYRGLTLLNQVIKSLSSSRISRKINAIAPELLSNTVSQFINNINQFITKFTENSSNEADIRYNLEFALYALKCIRKIIVFGYNHNNITPDSDPIKFLNILLEYMIKLFSIYQTLKDSSPYTELLLRIIKGCGKAFINIQTNNPVQFTLMERCPEVVSWYWDKINTYDRKTCNIDYEIVIVQGMEIITHLVKNPDLVPTSRAEAEQNEDLKKIDNILRNVIFIPTFVEALSEVLIFKYLSFSENELSNWEFSPETFVCDEDSPSCESQLRICAETLFLNLFSSYSEIIAPKILVYVQKASEITDKASKDDILLKDAIYSTIGLGANNFSEIIDFDSWFLNNLLQEGLNKSPNFVIIRRRISWLISKWISVKVSKEIRPKIYELLISLLVPEEDLVIRLTTINTVHSCVDDWEFELDSYLPYNEAIIDLCLRLIFETTEFDCKIKIINCLSVIVERMGTKVVVCAEKIINILPQLWDSSGEEQYTFKSAIIVILTKFVIALRQDSMQIYNITIPIIKKCLDTSTKSQYYFFIEDILELWQGIVQNATECSPELLSLFQPLLTLYDYGTTLLTVIKITESYVVLAPDVIFQQYGIDLFNRLSEVIDHPKPEIVKHTVRIIDFSLQICHHNQCLPSIIEVMMNTPIFEKMLETIMKEKGYCLAIVDYLSIFARIMLCDANIFLNLMKHLGQKCEPPQDSILKPMLQTYVDRIDTIGHPRIRKLVGLALSNILPILNQDTIDQLQGIFVIMSDILIEVLDSGKKDLTVNWHDDDNIELEEESLDTIRRNELVKNDPINNINIFDFFKSKLSELETIAGGPQSFNDLILSHMDQMIVLQVQKLIQ</sequence>
<dbReference type="InterPro" id="IPR016024">
    <property type="entry name" value="ARM-type_fold"/>
</dbReference>
<dbReference type="AlphaFoldDB" id="A0A1Y2ES88"/>
<dbReference type="PANTHER" id="PTHR10997">
    <property type="entry name" value="IMPORTIN-7, 8, 11"/>
    <property type="match status" value="1"/>
</dbReference>
<dbReference type="InterPro" id="IPR011989">
    <property type="entry name" value="ARM-like"/>
</dbReference>
<dbReference type="PANTHER" id="PTHR10997:SF7">
    <property type="entry name" value="IMPORTIN-11"/>
    <property type="match status" value="1"/>
</dbReference>
<evidence type="ECO:0000259" key="5">
    <source>
        <dbReference type="PROSITE" id="PS50166"/>
    </source>
</evidence>
<dbReference type="PROSITE" id="PS50166">
    <property type="entry name" value="IMPORTIN_B_NT"/>
    <property type="match status" value="1"/>
</dbReference>
<keyword evidence="4" id="KW-0539">Nucleus</keyword>
<dbReference type="GO" id="GO:0005829">
    <property type="term" value="C:cytosol"/>
    <property type="evidence" value="ECO:0007669"/>
    <property type="project" value="TreeGrafter"/>
</dbReference>
<dbReference type="STRING" id="1754190.A0A1Y2ES88"/>
<evidence type="ECO:0000313" key="6">
    <source>
        <dbReference type="EMBL" id="ORY74438.1"/>
    </source>
</evidence>
<organism evidence="6 7">
    <name type="scientific">Neocallimastix californiae</name>
    <dbReference type="NCBI Taxonomy" id="1754190"/>
    <lineage>
        <taxon>Eukaryota</taxon>
        <taxon>Fungi</taxon>
        <taxon>Fungi incertae sedis</taxon>
        <taxon>Chytridiomycota</taxon>
        <taxon>Chytridiomycota incertae sedis</taxon>
        <taxon>Neocallimastigomycetes</taxon>
        <taxon>Neocallimastigales</taxon>
        <taxon>Neocallimastigaceae</taxon>
        <taxon>Neocallimastix</taxon>
    </lineage>
</organism>
<dbReference type="Pfam" id="PF03810">
    <property type="entry name" value="IBN_N"/>
    <property type="match status" value="1"/>
</dbReference>
<dbReference type="Pfam" id="PF25758">
    <property type="entry name" value="TPR_IPO11"/>
    <property type="match status" value="1"/>
</dbReference>
<name>A0A1Y2ES88_9FUNG</name>
<evidence type="ECO:0000256" key="3">
    <source>
        <dbReference type="ARBA" id="ARBA00022448"/>
    </source>
</evidence>
<dbReference type="InterPro" id="IPR001494">
    <property type="entry name" value="Importin-beta_N"/>
</dbReference>
<dbReference type="GO" id="GO:0031267">
    <property type="term" value="F:small GTPase binding"/>
    <property type="evidence" value="ECO:0007669"/>
    <property type="project" value="InterPro"/>
</dbReference>
<evidence type="ECO:0000256" key="2">
    <source>
        <dbReference type="ARBA" id="ARBA00007991"/>
    </source>
</evidence>
<comment type="caution">
    <text evidence="6">The sequence shown here is derived from an EMBL/GenBank/DDBJ whole genome shotgun (WGS) entry which is preliminary data.</text>
</comment>
<feature type="domain" description="Importin N-terminal" evidence="5">
    <location>
        <begin position="26"/>
        <end position="98"/>
    </location>
</feature>
<gene>
    <name evidence="6" type="ORF">LY90DRAFT_451513</name>
</gene>
<keyword evidence="3" id="KW-0813">Transport</keyword>
<protein>
    <submittedName>
        <fullName evidence="6">ARM repeat-containing protein</fullName>
    </submittedName>
</protein>
<dbReference type="SUPFAM" id="SSF48371">
    <property type="entry name" value="ARM repeat"/>
    <property type="match status" value="1"/>
</dbReference>
<evidence type="ECO:0000313" key="7">
    <source>
        <dbReference type="Proteomes" id="UP000193920"/>
    </source>
</evidence>
<dbReference type="Gene3D" id="1.25.10.10">
    <property type="entry name" value="Leucine-rich Repeat Variant"/>
    <property type="match status" value="1"/>
</dbReference>
<comment type="similarity">
    <text evidence="2">Belongs to the importin beta family.</text>
</comment>
<dbReference type="EMBL" id="MCOG01000029">
    <property type="protein sequence ID" value="ORY74438.1"/>
    <property type="molecule type" value="Genomic_DNA"/>
</dbReference>
<dbReference type="GO" id="GO:0005635">
    <property type="term" value="C:nuclear envelope"/>
    <property type="evidence" value="ECO:0007669"/>
    <property type="project" value="TreeGrafter"/>
</dbReference>
<comment type="subcellular location">
    <subcellularLocation>
        <location evidence="1">Nucleus</location>
    </subcellularLocation>
</comment>
<keyword evidence="7" id="KW-1185">Reference proteome</keyword>
<dbReference type="Proteomes" id="UP000193920">
    <property type="component" value="Unassembled WGS sequence"/>
</dbReference>
<dbReference type="OrthoDB" id="2126000at2759"/>
<evidence type="ECO:0000256" key="1">
    <source>
        <dbReference type="ARBA" id="ARBA00004123"/>
    </source>
</evidence>
<dbReference type="SMART" id="SM00913">
    <property type="entry name" value="IBN_N"/>
    <property type="match status" value="1"/>
</dbReference>